<dbReference type="InterPro" id="IPR055411">
    <property type="entry name" value="LRR_FXL15/At3g58940/PEG3-like"/>
</dbReference>
<name>A0AAP0S028_LIQFO</name>
<accession>A0AAP0S028</accession>
<protein>
    <recommendedName>
        <fullName evidence="1">F-box/LRR-repeat protein 15/At3g58940/PEG3-like LRR domain-containing protein</fullName>
    </recommendedName>
</protein>
<dbReference type="EMBL" id="JBBPBK010000005">
    <property type="protein sequence ID" value="KAK9284971.1"/>
    <property type="molecule type" value="Genomic_DNA"/>
</dbReference>
<comment type="caution">
    <text evidence="2">The sequence shown here is derived from an EMBL/GenBank/DDBJ whole genome shotgun (WGS) entry which is preliminary data.</text>
</comment>
<dbReference type="PANTHER" id="PTHR31900">
    <property type="entry name" value="F-BOX/RNI SUPERFAMILY PROTEIN-RELATED"/>
    <property type="match status" value="1"/>
</dbReference>
<dbReference type="SUPFAM" id="SSF52047">
    <property type="entry name" value="RNI-like"/>
    <property type="match status" value="1"/>
</dbReference>
<dbReference type="InterPro" id="IPR050232">
    <property type="entry name" value="FBL13/AtMIF1-like"/>
</dbReference>
<dbReference type="PANTHER" id="PTHR31900:SF30">
    <property type="entry name" value="SUPERFAMILY PROTEIN, PUTATIVE-RELATED"/>
    <property type="match status" value="1"/>
</dbReference>
<keyword evidence="3" id="KW-1185">Reference proteome</keyword>
<organism evidence="2 3">
    <name type="scientific">Liquidambar formosana</name>
    <name type="common">Formosan gum</name>
    <dbReference type="NCBI Taxonomy" id="63359"/>
    <lineage>
        <taxon>Eukaryota</taxon>
        <taxon>Viridiplantae</taxon>
        <taxon>Streptophyta</taxon>
        <taxon>Embryophyta</taxon>
        <taxon>Tracheophyta</taxon>
        <taxon>Spermatophyta</taxon>
        <taxon>Magnoliopsida</taxon>
        <taxon>eudicotyledons</taxon>
        <taxon>Gunneridae</taxon>
        <taxon>Pentapetalae</taxon>
        <taxon>Saxifragales</taxon>
        <taxon>Altingiaceae</taxon>
        <taxon>Liquidambar</taxon>
    </lineage>
</organism>
<dbReference type="Proteomes" id="UP001415857">
    <property type="component" value="Unassembled WGS sequence"/>
</dbReference>
<dbReference type="InterPro" id="IPR036047">
    <property type="entry name" value="F-box-like_dom_sf"/>
</dbReference>
<feature type="domain" description="F-box/LRR-repeat protein 15/At3g58940/PEG3-like LRR" evidence="1">
    <location>
        <begin position="185"/>
        <end position="324"/>
    </location>
</feature>
<dbReference type="AlphaFoldDB" id="A0AAP0S028"/>
<evidence type="ECO:0000313" key="2">
    <source>
        <dbReference type="EMBL" id="KAK9284971.1"/>
    </source>
</evidence>
<dbReference type="InterPro" id="IPR032675">
    <property type="entry name" value="LRR_dom_sf"/>
</dbReference>
<evidence type="ECO:0000259" key="1">
    <source>
        <dbReference type="Pfam" id="PF24758"/>
    </source>
</evidence>
<dbReference type="SUPFAM" id="SSF81383">
    <property type="entry name" value="F-box domain"/>
    <property type="match status" value="1"/>
</dbReference>
<reference evidence="2 3" key="1">
    <citation type="journal article" date="2024" name="Plant J.">
        <title>Genome sequences and population genomics reveal climatic adaptation and genomic divergence between two closely related sweetgum species.</title>
        <authorList>
            <person name="Xu W.Q."/>
            <person name="Ren C.Q."/>
            <person name="Zhang X.Y."/>
            <person name="Comes H.P."/>
            <person name="Liu X.H."/>
            <person name="Li Y.G."/>
            <person name="Kettle C.J."/>
            <person name="Jalonen R."/>
            <person name="Gaisberger H."/>
            <person name="Ma Y.Z."/>
            <person name="Qiu Y.X."/>
        </authorList>
    </citation>
    <scope>NUCLEOTIDE SEQUENCE [LARGE SCALE GENOMIC DNA]</scope>
    <source>
        <strain evidence="2">Hangzhou</strain>
    </source>
</reference>
<sequence length="613" mass="70063">MGTQEESGKRRSAVWRHLSCFGLGGQNPTCCCRNSQVISRRLERLCSYNSHVIKEQSNGIRNCSSGSTNTKHKGCENEQEDRITQLPDSILIRILSLLPTEDSIKTILIPRFRNLWTFAHNLDFELDSYRNRLAHKDLGDWSVCEKFVNLVRQVLIRHDFPTIFKFRLRFSDDQARRTEFANEIDAWIGYVFRKEVNVLVLDFYSASSAADTEVCYKLPSYVLTSNCLTELELVHCGVNSWEEIHLGSLKSLSLSGILLGGDAIRKILFGCPWLQNLSLYKCCGRQSQLNITSQSLRSLKVDHESILRIKISCPLLKTLSLIQCRGLSEMNIISCLLLEILSLIQCCGMSELNITSPNLKNLVVVNDPNSRIEISCQYVTSINISGWIDGVALSNVSSLVDATLDLSEYSYNGNGEFREVRMILQMSHHVKVLTIFDRLILVLTKVELKRLRCPSSNWKCLILKTRLTKRHLPGIASLLRNSPSLEMLTLYIQPSNSTSCDAGDRWFQSYDIYGERFWNLEEQSFDYFTKHLKTVTLYGHVTESCVIHLVQFLLKSAMVLEKMVISSPKWNIDPNCQNDPNHQNEKTFDKMQEFSKKLSKFPRASTHAVILFT</sequence>
<dbReference type="Pfam" id="PF24758">
    <property type="entry name" value="LRR_At5g56370"/>
    <property type="match status" value="1"/>
</dbReference>
<gene>
    <name evidence="2" type="ORF">L1049_024153</name>
</gene>
<dbReference type="Gene3D" id="3.80.10.10">
    <property type="entry name" value="Ribonuclease Inhibitor"/>
    <property type="match status" value="1"/>
</dbReference>
<proteinExistence type="predicted"/>
<evidence type="ECO:0000313" key="3">
    <source>
        <dbReference type="Proteomes" id="UP001415857"/>
    </source>
</evidence>